<reference evidence="2" key="1">
    <citation type="submission" date="2022-08" db="EMBL/GenBank/DDBJ databases">
        <authorList>
            <person name="Tian L."/>
        </authorList>
    </citation>
    <scope>NUCLEOTIDE SEQUENCE</scope>
    <source>
        <strain evidence="2">CM253</strain>
        <plasmid evidence="2">psa3239</plasmid>
    </source>
</reference>
<dbReference type="EMBL" id="CP102516">
    <property type="protein sequence ID" value="UUY52652.1"/>
    <property type="molecule type" value="Genomic_DNA"/>
</dbReference>
<sequence>MLEHENQEVELRFSSAAFEDFLHTMRRIQVEFERGLGPESGRPATAAAGERSGGFARV</sequence>
<dbReference type="Proteomes" id="UP001057738">
    <property type="component" value="Plasmid psa3239"/>
</dbReference>
<evidence type="ECO:0000313" key="2">
    <source>
        <dbReference type="EMBL" id="UUY52652.1"/>
    </source>
</evidence>
<organism evidence="2 3">
    <name type="scientific">Streptomyces yangpuensis</name>
    <dbReference type="NCBI Taxonomy" id="1648182"/>
    <lineage>
        <taxon>Bacteria</taxon>
        <taxon>Bacillati</taxon>
        <taxon>Actinomycetota</taxon>
        <taxon>Actinomycetes</taxon>
        <taxon>Kitasatosporales</taxon>
        <taxon>Streptomycetaceae</taxon>
        <taxon>Streptomyces</taxon>
    </lineage>
</organism>
<feature type="region of interest" description="Disordered" evidence="1">
    <location>
        <begin position="34"/>
        <end position="58"/>
    </location>
</feature>
<dbReference type="GeneID" id="95578942"/>
<gene>
    <name evidence="2" type="ORF">NRK68_35980</name>
</gene>
<keyword evidence="2" id="KW-0614">Plasmid</keyword>
<proteinExistence type="predicted"/>
<geneLocation type="plasmid" evidence="2 3">
    <name>psa3239</name>
</geneLocation>
<evidence type="ECO:0000313" key="3">
    <source>
        <dbReference type="Proteomes" id="UP001057738"/>
    </source>
</evidence>
<evidence type="ECO:0000256" key="1">
    <source>
        <dbReference type="SAM" id="MobiDB-lite"/>
    </source>
</evidence>
<accession>A0ABY5Q8Z6</accession>
<keyword evidence="3" id="KW-1185">Reference proteome</keyword>
<dbReference type="RefSeq" id="WP_183068755.1">
    <property type="nucleotide sequence ID" value="NZ_CP102516.1"/>
</dbReference>
<protein>
    <submittedName>
        <fullName evidence="2">Uncharacterized protein</fullName>
    </submittedName>
</protein>
<name>A0ABY5Q8Z6_9ACTN</name>